<dbReference type="GeneID" id="59339495"/>
<evidence type="ECO:0008006" key="3">
    <source>
        <dbReference type="Google" id="ProtNLM"/>
    </source>
</evidence>
<evidence type="ECO:0000313" key="2">
    <source>
        <dbReference type="Proteomes" id="UP000636479"/>
    </source>
</evidence>
<dbReference type="InterPro" id="IPR011333">
    <property type="entry name" value="SKP1/BTB/POZ_sf"/>
</dbReference>
<gene>
    <name evidence="1" type="ORF">MIND_00000200</name>
</gene>
<dbReference type="Proteomes" id="UP000636479">
    <property type="component" value="Unassembled WGS sequence"/>
</dbReference>
<name>A0A8H6WFL4_9AGAR</name>
<keyword evidence="2" id="KW-1185">Reference proteome</keyword>
<sequence length="524" mass="58010">MILDAARIISSIFDCLRHICCCRADAPGGREAFRPRLPLLLLYASPSTSGLQARIINTQPWGMHECPDTWTENGVQSTFDIAFSSTSSLTGTTDVCGWGWRFAWDCSNGPVTVYFDPHLIANAKYGRVSCTLSTTGLVAEIDDMNTFSVKLPLPSAELPPHTAKWPIGRWSRVKILVRKSKSSKSERQYLTSPPAVLTITVTFTRAHGFAPPQPLTIRTRLPSSEEPLPTRIRACLADTIHGGELIDVKFWLYSRVATGYVYHPRPLYGNLKLLRATSKQFDQDLDDLLSGFAESGQTDIATDKPPQAAFEEYDYVSDSDMDDDEEIGGDMIVDEEGPKIPEPESVAGSSTQIMQSQAETDSQNVLGRRGYRIVIKGHAYNTWKALLYYLYTGDIHFRKIKAGNGHSPTAKRDDGAPECSPKSMYKLAEKHGLEDLKARALESIRSQMSVDTIVHEAFSNFTAMFDEVKAMQVGFLRKHLRDAAVRESLTGMLLHLCDGRGSSASAAVLQDVIYGVEDGFSSEY</sequence>
<protein>
    <recommendedName>
        <fullName evidence="3">BTB domain-containing protein</fullName>
    </recommendedName>
</protein>
<organism evidence="1 2">
    <name type="scientific">Mycena indigotica</name>
    <dbReference type="NCBI Taxonomy" id="2126181"/>
    <lineage>
        <taxon>Eukaryota</taxon>
        <taxon>Fungi</taxon>
        <taxon>Dikarya</taxon>
        <taxon>Basidiomycota</taxon>
        <taxon>Agaricomycotina</taxon>
        <taxon>Agaricomycetes</taxon>
        <taxon>Agaricomycetidae</taxon>
        <taxon>Agaricales</taxon>
        <taxon>Marasmiineae</taxon>
        <taxon>Mycenaceae</taxon>
        <taxon>Mycena</taxon>
    </lineage>
</organism>
<comment type="caution">
    <text evidence="1">The sequence shown here is derived from an EMBL/GenBank/DDBJ whole genome shotgun (WGS) entry which is preliminary data.</text>
</comment>
<dbReference type="EMBL" id="JACAZF010000001">
    <property type="protein sequence ID" value="KAF7314866.1"/>
    <property type="molecule type" value="Genomic_DNA"/>
</dbReference>
<dbReference type="Gene3D" id="3.30.710.10">
    <property type="entry name" value="Potassium Channel Kv1.1, Chain A"/>
    <property type="match status" value="1"/>
</dbReference>
<reference evidence="1" key="1">
    <citation type="submission" date="2020-05" db="EMBL/GenBank/DDBJ databases">
        <title>Mycena genomes resolve the evolution of fungal bioluminescence.</title>
        <authorList>
            <person name="Tsai I.J."/>
        </authorList>
    </citation>
    <scope>NUCLEOTIDE SEQUENCE</scope>
    <source>
        <strain evidence="1">171206Taipei</strain>
    </source>
</reference>
<dbReference type="OrthoDB" id="6359816at2759"/>
<dbReference type="RefSeq" id="XP_037224889.1">
    <property type="nucleotide sequence ID" value="XM_037356979.1"/>
</dbReference>
<evidence type="ECO:0000313" key="1">
    <source>
        <dbReference type="EMBL" id="KAF7314866.1"/>
    </source>
</evidence>
<dbReference type="AlphaFoldDB" id="A0A8H6WFL4"/>
<proteinExistence type="predicted"/>
<accession>A0A8H6WFL4</accession>